<sequence length="53" mass="6390">MLETVVTLMILLGGLISFEGMEIMMQRRERQMMTRIKIARQRYERAHLEIIHD</sequence>
<evidence type="ECO:0000256" key="1">
    <source>
        <dbReference type="SAM" id="Phobius"/>
    </source>
</evidence>
<dbReference type="RefSeq" id="WP_125073164.1">
    <property type="nucleotide sequence ID" value="NZ_QWZQ01000050.1"/>
</dbReference>
<dbReference type="Proteomes" id="UP000283633">
    <property type="component" value="Unassembled WGS sequence"/>
</dbReference>
<keyword evidence="1" id="KW-1133">Transmembrane helix</keyword>
<evidence type="ECO:0000313" key="3">
    <source>
        <dbReference type="Proteomes" id="UP000283633"/>
    </source>
</evidence>
<feature type="transmembrane region" description="Helical" evidence="1">
    <location>
        <begin position="6"/>
        <end position="25"/>
    </location>
</feature>
<keyword evidence="1" id="KW-0472">Membrane</keyword>
<keyword evidence="3" id="KW-1185">Reference proteome</keyword>
<keyword evidence="2" id="KW-0808">Transferase</keyword>
<proteinExistence type="predicted"/>
<dbReference type="EMBL" id="QWZQ01000050">
    <property type="protein sequence ID" value="RRK09543.1"/>
    <property type="molecule type" value="Genomic_DNA"/>
</dbReference>
<comment type="caution">
    <text evidence="2">The sequence shown here is derived from an EMBL/GenBank/DDBJ whole genome shotgun (WGS) entry which is preliminary data.</text>
</comment>
<dbReference type="AlphaFoldDB" id="A0A3R8KZH1"/>
<organism evidence="2 3">
    <name type="scientific">Lactiplantibacillus garii</name>
    <dbReference type="NCBI Taxonomy" id="2306423"/>
    <lineage>
        <taxon>Bacteria</taxon>
        <taxon>Bacillati</taxon>
        <taxon>Bacillota</taxon>
        <taxon>Bacilli</taxon>
        <taxon>Lactobacillales</taxon>
        <taxon>Lactobacillaceae</taxon>
        <taxon>Lactiplantibacillus</taxon>
    </lineage>
</organism>
<dbReference type="GO" id="GO:0016301">
    <property type="term" value="F:kinase activity"/>
    <property type="evidence" value="ECO:0007669"/>
    <property type="project" value="UniProtKB-KW"/>
</dbReference>
<reference evidence="2 3" key="1">
    <citation type="submission" date="2018-08" db="EMBL/GenBank/DDBJ databases">
        <title>Genome Lactobacillus garii FI11369.</title>
        <authorList>
            <person name="Diaz M."/>
            <person name="Narbad A."/>
        </authorList>
    </citation>
    <scope>NUCLEOTIDE SEQUENCE [LARGE SCALE GENOMIC DNA]</scope>
    <source>
        <strain evidence="2 3">FI11369</strain>
    </source>
</reference>
<keyword evidence="1" id="KW-0812">Transmembrane</keyword>
<gene>
    <name evidence="2" type="ORF">D1831_12165</name>
</gene>
<name>A0A3R8KZH1_9LACO</name>
<accession>A0A3R8KZH1</accession>
<protein>
    <submittedName>
        <fullName evidence="2">Histidine kinase</fullName>
    </submittedName>
</protein>
<evidence type="ECO:0000313" key="2">
    <source>
        <dbReference type="EMBL" id="RRK09543.1"/>
    </source>
</evidence>
<keyword evidence="2" id="KW-0418">Kinase</keyword>